<gene>
    <name evidence="1" type="ORF">CEURO_LOCUS3879</name>
</gene>
<dbReference type="PANTHER" id="PTHR47481">
    <property type="match status" value="1"/>
</dbReference>
<name>A0A9P0YPV9_CUSEU</name>
<evidence type="ECO:0000313" key="1">
    <source>
        <dbReference type="EMBL" id="CAH9071039.1"/>
    </source>
</evidence>
<protein>
    <recommendedName>
        <fullName evidence="3">Retrotransposon Copia-like N-terminal domain-containing protein</fullName>
    </recommendedName>
</protein>
<keyword evidence="2" id="KW-1185">Reference proteome</keyword>
<dbReference type="Proteomes" id="UP001152484">
    <property type="component" value="Unassembled WGS sequence"/>
</dbReference>
<reference evidence="1" key="1">
    <citation type="submission" date="2022-07" db="EMBL/GenBank/DDBJ databases">
        <authorList>
            <person name="Macas J."/>
            <person name="Novak P."/>
            <person name="Neumann P."/>
        </authorList>
    </citation>
    <scope>NUCLEOTIDE SEQUENCE</scope>
</reference>
<dbReference type="AlphaFoldDB" id="A0A9P0YPV9"/>
<comment type="caution">
    <text evidence="1">The sequence shown here is derived from an EMBL/GenBank/DDBJ whole genome shotgun (WGS) entry which is preliminary data.</text>
</comment>
<evidence type="ECO:0008006" key="3">
    <source>
        <dbReference type="Google" id="ProtNLM"/>
    </source>
</evidence>
<sequence>MIPPRTPLVSSAGTLLTELAQAISHVATNVTNIVTTKLLVVEDYTTWWTQFESFLVSQALLGMVDGSIQVPPTYSIDALNRQTPNPEFSTWLRIDQTIRSWLFATLSRDVLIDVRDLKHSYEMWEQLESRFMSVSLA</sequence>
<dbReference type="PANTHER" id="PTHR47481:SF14">
    <property type="entry name" value="RETROTRANSPOSON COPIA-LIKE N-TERMINAL DOMAIN-CONTAINING PROTEIN"/>
    <property type="match status" value="1"/>
</dbReference>
<organism evidence="1 2">
    <name type="scientific">Cuscuta europaea</name>
    <name type="common">European dodder</name>
    <dbReference type="NCBI Taxonomy" id="41803"/>
    <lineage>
        <taxon>Eukaryota</taxon>
        <taxon>Viridiplantae</taxon>
        <taxon>Streptophyta</taxon>
        <taxon>Embryophyta</taxon>
        <taxon>Tracheophyta</taxon>
        <taxon>Spermatophyta</taxon>
        <taxon>Magnoliopsida</taxon>
        <taxon>eudicotyledons</taxon>
        <taxon>Gunneridae</taxon>
        <taxon>Pentapetalae</taxon>
        <taxon>asterids</taxon>
        <taxon>lamiids</taxon>
        <taxon>Solanales</taxon>
        <taxon>Convolvulaceae</taxon>
        <taxon>Cuscuteae</taxon>
        <taxon>Cuscuta</taxon>
        <taxon>Cuscuta subgen. Cuscuta</taxon>
    </lineage>
</organism>
<dbReference type="OrthoDB" id="1857825at2759"/>
<dbReference type="EMBL" id="CAMAPE010000006">
    <property type="protein sequence ID" value="CAH9071039.1"/>
    <property type="molecule type" value="Genomic_DNA"/>
</dbReference>
<accession>A0A9P0YPV9</accession>
<dbReference type="Pfam" id="PF14223">
    <property type="entry name" value="Retrotran_gag_2"/>
    <property type="match status" value="1"/>
</dbReference>
<evidence type="ECO:0000313" key="2">
    <source>
        <dbReference type="Proteomes" id="UP001152484"/>
    </source>
</evidence>
<proteinExistence type="predicted"/>